<accession>A0A1I5PAG3</accession>
<dbReference type="OrthoDB" id="951564at2"/>
<proteinExistence type="predicted"/>
<reference evidence="1 2" key="1">
    <citation type="submission" date="2016-10" db="EMBL/GenBank/DDBJ databases">
        <authorList>
            <person name="de Groot N.N."/>
        </authorList>
    </citation>
    <scope>NUCLEOTIDE SEQUENCE [LARGE SCALE GENOMIC DNA]</scope>
    <source>
        <strain evidence="2">E92,LMG 26720,CCM 7988</strain>
    </source>
</reference>
<gene>
    <name evidence="1" type="ORF">SAMN04515674_102362</name>
</gene>
<dbReference type="EMBL" id="FOXH01000002">
    <property type="protein sequence ID" value="SFP30907.1"/>
    <property type="molecule type" value="Genomic_DNA"/>
</dbReference>
<evidence type="ECO:0000313" key="1">
    <source>
        <dbReference type="EMBL" id="SFP30907.1"/>
    </source>
</evidence>
<evidence type="ECO:0000313" key="2">
    <source>
        <dbReference type="Proteomes" id="UP000199306"/>
    </source>
</evidence>
<dbReference type="RefSeq" id="WP_143095151.1">
    <property type="nucleotide sequence ID" value="NZ_FOXH01000002.1"/>
</dbReference>
<sequence length="165" mass="18278">MKKIMFVLLSLLLALSIIAWKFKEGGDKANGTIVYKLKAKTFTGNLKYVYLFEAKDQFNPSETFRKLVFSGKDLTDKIKSCKDLSCLEGNLGEGFSLDLVKGSRYNYWIVLNGQMVQYSGSCHPESLITTVNSSSRISGTFQQDDSAAGGPVIKVSFDATLSKKF</sequence>
<name>A0A1I5PAG3_9BACT</name>
<dbReference type="AlphaFoldDB" id="A0A1I5PAG3"/>
<protein>
    <submittedName>
        <fullName evidence="1">Uncharacterized protein</fullName>
    </submittedName>
</protein>
<keyword evidence="2" id="KW-1185">Reference proteome</keyword>
<dbReference type="Proteomes" id="UP000199306">
    <property type="component" value="Unassembled WGS sequence"/>
</dbReference>
<organism evidence="1 2">
    <name type="scientific">Pseudarcicella hirudinis</name>
    <dbReference type="NCBI Taxonomy" id="1079859"/>
    <lineage>
        <taxon>Bacteria</taxon>
        <taxon>Pseudomonadati</taxon>
        <taxon>Bacteroidota</taxon>
        <taxon>Cytophagia</taxon>
        <taxon>Cytophagales</taxon>
        <taxon>Flectobacillaceae</taxon>
        <taxon>Pseudarcicella</taxon>
    </lineage>
</organism>